<evidence type="ECO:0000313" key="3">
    <source>
        <dbReference type="Proteomes" id="UP001180020"/>
    </source>
</evidence>
<sequence>MNLRHISTKSAPKTFNKFSTLQEVPEEEELLTIGPLVNGAPSTFDVGKQCVKDWETGSKKSVKEVEAGSKQSSRVLETSSKQSVETSCKQSAKDLVGGGQQSVKDLMGNLAVSQNIQSTLGNSADTRSSKARSVDIDGSTHAPLESCHTGDSLPQSNETGQTTDGLNVIVDLSSSQEASQGSNPPPSITQKSNETHVSNPSANADPRKNGRSRKSNALPPTKKTGSNHKKGKVQRIEPIKDFFRDLEEVTDDLERNINANTLDSPILNGTGSVPT</sequence>
<name>A0AAV9E5N5_ACOCL</name>
<feature type="compositionally biased region" description="Polar residues" evidence="1">
    <location>
        <begin position="172"/>
        <end position="202"/>
    </location>
</feature>
<proteinExistence type="predicted"/>
<accession>A0AAV9E5N5</accession>
<protein>
    <submittedName>
        <fullName evidence="2">Uncharacterized protein</fullName>
    </submittedName>
</protein>
<feature type="compositionally biased region" description="Polar residues" evidence="1">
    <location>
        <begin position="69"/>
        <end position="86"/>
    </location>
</feature>
<feature type="compositionally biased region" description="Polar residues" evidence="1">
    <location>
        <begin position="152"/>
        <end position="165"/>
    </location>
</feature>
<reference evidence="2" key="2">
    <citation type="submission" date="2023-06" db="EMBL/GenBank/DDBJ databases">
        <authorList>
            <person name="Ma L."/>
            <person name="Liu K.-W."/>
            <person name="Li Z."/>
            <person name="Hsiao Y.-Y."/>
            <person name="Qi Y."/>
            <person name="Fu T."/>
            <person name="Tang G."/>
            <person name="Zhang D."/>
            <person name="Sun W.-H."/>
            <person name="Liu D.-K."/>
            <person name="Li Y."/>
            <person name="Chen G.-Z."/>
            <person name="Liu X.-D."/>
            <person name="Liao X.-Y."/>
            <person name="Jiang Y.-T."/>
            <person name="Yu X."/>
            <person name="Hao Y."/>
            <person name="Huang J."/>
            <person name="Zhao X.-W."/>
            <person name="Ke S."/>
            <person name="Chen Y.-Y."/>
            <person name="Wu W.-L."/>
            <person name="Hsu J.-L."/>
            <person name="Lin Y.-F."/>
            <person name="Huang M.-D."/>
            <person name="Li C.-Y."/>
            <person name="Huang L."/>
            <person name="Wang Z.-W."/>
            <person name="Zhao X."/>
            <person name="Zhong W.-Y."/>
            <person name="Peng D.-H."/>
            <person name="Ahmad S."/>
            <person name="Lan S."/>
            <person name="Zhang J.-S."/>
            <person name="Tsai W.-C."/>
            <person name="Van De Peer Y."/>
            <person name="Liu Z.-J."/>
        </authorList>
    </citation>
    <scope>NUCLEOTIDE SEQUENCE</scope>
    <source>
        <strain evidence="2">CP</strain>
        <tissue evidence="2">Leaves</tissue>
    </source>
</reference>
<reference evidence="2" key="1">
    <citation type="journal article" date="2023" name="Nat. Commun.">
        <title>Diploid and tetraploid genomes of Acorus and the evolution of monocots.</title>
        <authorList>
            <person name="Ma L."/>
            <person name="Liu K.W."/>
            <person name="Li Z."/>
            <person name="Hsiao Y.Y."/>
            <person name="Qi Y."/>
            <person name="Fu T."/>
            <person name="Tang G.D."/>
            <person name="Zhang D."/>
            <person name="Sun W.H."/>
            <person name="Liu D.K."/>
            <person name="Li Y."/>
            <person name="Chen G.Z."/>
            <person name="Liu X.D."/>
            <person name="Liao X.Y."/>
            <person name="Jiang Y.T."/>
            <person name="Yu X."/>
            <person name="Hao Y."/>
            <person name="Huang J."/>
            <person name="Zhao X.W."/>
            <person name="Ke S."/>
            <person name="Chen Y.Y."/>
            <person name="Wu W.L."/>
            <person name="Hsu J.L."/>
            <person name="Lin Y.F."/>
            <person name="Huang M.D."/>
            <person name="Li C.Y."/>
            <person name="Huang L."/>
            <person name="Wang Z.W."/>
            <person name="Zhao X."/>
            <person name="Zhong W.Y."/>
            <person name="Peng D.H."/>
            <person name="Ahmad S."/>
            <person name="Lan S."/>
            <person name="Zhang J.S."/>
            <person name="Tsai W.C."/>
            <person name="Van de Peer Y."/>
            <person name="Liu Z.J."/>
        </authorList>
    </citation>
    <scope>NUCLEOTIDE SEQUENCE</scope>
    <source>
        <strain evidence="2">CP</strain>
    </source>
</reference>
<feature type="region of interest" description="Disordered" evidence="1">
    <location>
        <begin position="118"/>
        <end position="236"/>
    </location>
</feature>
<feature type="compositionally biased region" description="Basic and acidic residues" evidence="1">
    <location>
        <begin position="58"/>
        <end position="67"/>
    </location>
</feature>
<dbReference type="AlphaFoldDB" id="A0AAV9E5N5"/>
<evidence type="ECO:0000313" key="2">
    <source>
        <dbReference type="EMBL" id="KAK1308920.1"/>
    </source>
</evidence>
<keyword evidence="3" id="KW-1185">Reference proteome</keyword>
<feature type="region of interest" description="Disordered" evidence="1">
    <location>
        <begin position="58"/>
        <end position="86"/>
    </location>
</feature>
<comment type="caution">
    <text evidence="2">The sequence shown here is derived from an EMBL/GenBank/DDBJ whole genome shotgun (WGS) entry which is preliminary data.</text>
</comment>
<dbReference type="EMBL" id="JAUJYO010000009">
    <property type="protein sequence ID" value="KAK1308920.1"/>
    <property type="molecule type" value="Genomic_DNA"/>
</dbReference>
<organism evidence="2 3">
    <name type="scientific">Acorus calamus</name>
    <name type="common">Sweet flag</name>
    <dbReference type="NCBI Taxonomy" id="4465"/>
    <lineage>
        <taxon>Eukaryota</taxon>
        <taxon>Viridiplantae</taxon>
        <taxon>Streptophyta</taxon>
        <taxon>Embryophyta</taxon>
        <taxon>Tracheophyta</taxon>
        <taxon>Spermatophyta</taxon>
        <taxon>Magnoliopsida</taxon>
        <taxon>Liliopsida</taxon>
        <taxon>Acoraceae</taxon>
        <taxon>Acorus</taxon>
    </lineage>
</organism>
<evidence type="ECO:0000256" key="1">
    <source>
        <dbReference type="SAM" id="MobiDB-lite"/>
    </source>
</evidence>
<gene>
    <name evidence="2" type="ORF">QJS10_CPA09g00677</name>
</gene>
<dbReference type="Proteomes" id="UP001180020">
    <property type="component" value="Unassembled WGS sequence"/>
</dbReference>